<evidence type="ECO:0000313" key="2">
    <source>
        <dbReference type="Proteomes" id="UP001066276"/>
    </source>
</evidence>
<protein>
    <submittedName>
        <fullName evidence="1">Uncharacterized protein</fullName>
    </submittedName>
</protein>
<dbReference type="AlphaFoldDB" id="A0AAV7W4M9"/>
<evidence type="ECO:0000313" key="1">
    <source>
        <dbReference type="EMBL" id="KAJ1207807.1"/>
    </source>
</evidence>
<keyword evidence="2" id="KW-1185">Reference proteome</keyword>
<dbReference type="EMBL" id="JANPWB010000002">
    <property type="protein sequence ID" value="KAJ1207807.1"/>
    <property type="molecule type" value="Genomic_DNA"/>
</dbReference>
<name>A0AAV7W4M9_PLEWA</name>
<reference evidence="1" key="1">
    <citation type="journal article" date="2022" name="bioRxiv">
        <title>Sequencing and chromosome-scale assembly of the giantPleurodeles waltlgenome.</title>
        <authorList>
            <person name="Brown T."/>
            <person name="Elewa A."/>
            <person name="Iarovenko S."/>
            <person name="Subramanian E."/>
            <person name="Araus A.J."/>
            <person name="Petzold A."/>
            <person name="Susuki M."/>
            <person name="Suzuki K.-i.T."/>
            <person name="Hayashi T."/>
            <person name="Toyoda A."/>
            <person name="Oliveira C."/>
            <person name="Osipova E."/>
            <person name="Leigh N.D."/>
            <person name="Simon A."/>
            <person name="Yun M.H."/>
        </authorList>
    </citation>
    <scope>NUCLEOTIDE SEQUENCE</scope>
    <source>
        <strain evidence="1">20211129_DDA</strain>
        <tissue evidence="1">Liver</tissue>
    </source>
</reference>
<comment type="caution">
    <text evidence="1">The sequence shown here is derived from an EMBL/GenBank/DDBJ whole genome shotgun (WGS) entry which is preliminary data.</text>
</comment>
<dbReference type="Proteomes" id="UP001066276">
    <property type="component" value="Chromosome 1_2"/>
</dbReference>
<proteinExistence type="predicted"/>
<sequence>MTLNKLFTSPAEYTLQRLQGLHYEQGEKAGRLLEAQLCQKAATLAIPAIKAQTGETLTHPQEIVCEFVTSYLCLYAPESQTSPAQIEAFLNNVTLPSLSDEGRELLGGDITSQEILQVVSSLPYHKSSGEDGIPAELYKWTEEETLDVLHGALEEACQTNSLGAISNAAIIAVIPKPGWDPLLCGSY</sequence>
<gene>
    <name evidence="1" type="ORF">NDU88_003197</name>
</gene>
<dbReference type="PANTHER" id="PTHR19446">
    <property type="entry name" value="REVERSE TRANSCRIPTASES"/>
    <property type="match status" value="1"/>
</dbReference>
<organism evidence="1 2">
    <name type="scientific">Pleurodeles waltl</name>
    <name type="common">Iberian ribbed newt</name>
    <dbReference type="NCBI Taxonomy" id="8319"/>
    <lineage>
        <taxon>Eukaryota</taxon>
        <taxon>Metazoa</taxon>
        <taxon>Chordata</taxon>
        <taxon>Craniata</taxon>
        <taxon>Vertebrata</taxon>
        <taxon>Euteleostomi</taxon>
        <taxon>Amphibia</taxon>
        <taxon>Batrachia</taxon>
        <taxon>Caudata</taxon>
        <taxon>Salamandroidea</taxon>
        <taxon>Salamandridae</taxon>
        <taxon>Pleurodelinae</taxon>
        <taxon>Pleurodeles</taxon>
    </lineage>
</organism>
<accession>A0AAV7W4M9</accession>